<gene>
    <name evidence="2" type="ORF">PLEPLA_LOCUS2252</name>
</gene>
<organism evidence="2 3">
    <name type="scientific">Pleuronectes platessa</name>
    <name type="common">European plaice</name>
    <dbReference type="NCBI Taxonomy" id="8262"/>
    <lineage>
        <taxon>Eukaryota</taxon>
        <taxon>Metazoa</taxon>
        <taxon>Chordata</taxon>
        <taxon>Craniata</taxon>
        <taxon>Vertebrata</taxon>
        <taxon>Euteleostomi</taxon>
        <taxon>Actinopterygii</taxon>
        <taxon>Neopterygii</taxon>
        <taxon>Teleostei</taxon>
        <taxon>Neoteleostei</taxon>
        <taxon>Acanthomorphata</taxon>
        <taxon>Carangaria</taxon>
        <taxon>Pleuronectiformes</taxon>
        <taxon>Pleuronectoidei</taxon>
        <taxon>Pleuronectidae</taxon>
        <taxon>Pleuronectes</taxon>
    </lineage>
</organism>
<reference evidence="2" key="1">
    <citation type="submission" date="2020-03" db="EMBL/GenBank/DDBJ databases">
        <authorList>
            <person name="Weist P."/>
        </authorList>
    </citation>
    <scope>NUCLEOTIDE SEQUENCE</scope>
</reference>
<feature type="region of interest" description="Disordered" evidence="1">
    <location>
        <begin position="18"/>
        <end position="50"/>
    </location>
</feature>
<evidence type="ECO:0000313" key="3">
    <source>
        <dbReference type="Proteomes" id="UP001153269"/>
    </source>
</evidence>
<sequence length="100" mass="10652">MGRLRPGQGQAVRVKLHLSPAPTSLPDGQSGDPPPFPPHDTHPSIPGTTPLLSVTEYAITNRSAATLEQIGRHVLREWGGPHHKAMARAGLTSRRSAKGL</sequence>
<feature type="region of interest" description="Disordered" evidence="1">
    <location>
        <begin position="81"/>
        <end position="100"/>
    </location>
</feature>
<evidence type="ECO:0000256" key="1">
    <source>
        <dbReference type="SAM" id="MobiDB-lite"/>
    </source>
</evidence>
<evidence type="ECO:0000313" key="2">
    <source>
        <dbReference type="EMBL" id="CAB1414543.1"/>
    </source>
</evidence>
<protein>
    <submittedName>
        <fullName evidence="2">Uncharacterized protein</fullName>
    </submittedName>
</protein>
<comment type="caution">
    <text evidence="2">The sequence shown here is derived from an EMBL/GenBank/DDBJ whole genome shotgun (WGS) entry which is preliminary data.</text>
</comment>
<dbReference type="Proteomes" id="UP001153269">
    <property type="component" value="Unassembled WGS sequence"/>
</dbReference>
<keyword evidence="3" id="KW-1185">Reference proteome</keyword>
<proteinExistence type="predicted"/>
<dbReference type="AlphaFoldDB" id="A0A9N7Y6K3"/>
<dbReference type="EMBL" id="CADEAL010000112">
    <property type="protein sequence ID" value="CAB1414543.1"/>
    <property type="molecule type" value="Genomic_DNA"/>
</dbReference>
<accession>A0A9N7Y6K3</accession>
<name>A0A9N7Y6K3_PLEPL</name>